<reference evidence="1" key="2">
    <citation type="journal article" date="2014" name="ISME J.">
        <title>Microbial stratification in low pH oxic and suboxic macroscopic growths along an acid mine drainage.</title>
        <authorList>
            <person name="Mendez-Garcia C."/>
            <person name="Mesa V."/>
            <person name="Sprenger R.R."/>
            <person name="Richter M."/>
            <person name="Diez M.S."/>
            <person name="Solano J."/>
            <person name="Bargiela R."/>
            <person name="Golyshina O.V."/>
            <person name="Manteca A."/>
            <person name="Ramos J.L."/>
            <person name="Gallego J.R."/>
            <person name="Llorente I."/>
            <person name="Martins Dos Santos V.A."/>
            <person name="Jensen O.N."/>
            <person name="Pelaez A.I."/>
            <person name="Sanchez J."/>
            <person name="Ferrer M."/>
        </authorList>
    </citation>
    <scope>NUCLEOTIDE SEQUENCE</scope>
</reference>
<dbReference type="EMBL" id="AUZZ01010085">
    <property type="protein sequence ID" value="EQD30935.1"/>
    <property type="molecule type" value="Genomic_DNA"/>
</dbReference>
<sequence length="53" mass="5827">LDALEPMWERLQTLQANPDTVREVLANGSARARLKARDTLGEVRDALGLARPA</sequence>
<dbReference type="Gene3D" id="3.40.50.620">
    <property type="entry name" value="HUPs"/>
    <property type="match status" value="1"/>
</dbReference>
<dbReference type="AlphaFoldDB" id="T0ZMC1"/>
<accession>T0ZMC1</accession>
<protein>
    <recommendedName>
        <fullName evidence="2">Tryptophan--tRNA ligase</fullName>
    </recommendedName>
</protein>
<name>T0ZMC1_9ZZZZ</name>
<gene>
    <name evidence="1" type="ORF">B2A_13908</name>
</gene>
<comment type="caution">
    <text evidence="1">The sequence shown here is derived from an EMBL/GenBank/DDBJ whole genome shotgun (WGS) entry which is preliminary data.</text>
</comment>
<evidence type="ECO:0000313" key="1">
    <source>
        <dbReference type="EMBL" id="EQD30935.1"/>
    </source>
</evidence>
<proteinExistence type="predicted"/>
<dbReference type="InterPro" id="IPR014729">
    <property type="entry name" value="Rossmann-like_a/b/a_fold"/>
</dbReference>
<feature type="non-terminal residue" evidence="1">
    <location>
        <position position="1"/>
    </location>
</feature>
<organism evidence="1">
    <name type="scientific">mine drainage metagenome</name>
    <dbReference type="NCBI Taxonomy" id="410659"/>
    <lineage>
        <taxon>unclassified sequences</taxon>
        <taxon>metagenomes</taxon>
        <taxon>ecological metagenomes</taxon>
    </lineage>
</organism>
<dbReference type="Gene3D" id="1.10.240.10">
    <property type="entry name" value="Tyrosyl-Transfer RNA Synthetase"/>
    <property type="match status" value="1"/>
</dbReference>
<evidence type="ECO:0008006" key="2">
    <source>
        <dbReference type="Google" id="ProtNLM"/>
    </source>
</evidence>
<reference evidence="1" key="1">
    <citation type="submission" date="2013-08" db="EMBL/GenBank/DDBJ databases">
        <authorList>
            <person name="Mendez C."/>
            <person name="Richter M."/>
            <person name="Ferrer M."/>
            <person name="Sanchez J."/>
        </authorList>
    </citation>
    <scope>NUCLEOTIDE SEQUENCE</scope>
</reference>